<accession>A0A023X1D7</accession>
<dbReference type="EMBL" id="CP007514">
    <property type="protein sequence ID" value="AHY46123.1"/>
    <property type="molecule type" value="Genomic_DNA"/>
</dbReference>
<organism evidence="1 3">
    <name type="scientific">Rubrobacter radiotolerans</name>
    <name type="common">Arthrobacter radiotolerans</name>
    <dbReference type="NCBI Taxonomy" id="42256"/>
    <lineage>
        <taxon>Bacteria</taxon>
        <taxon>Bacillati</taxon>
        <taxon>Actinomycetota</taxon>
        <taxon>Rubrobacteria</taxon>
        <taxon>Rubrobacterales</taxon>
        <taxon>Rubrobacteraceae</taxon>
        <taxon>Rubrobacter</taxon>
    </lineage>
</organism>
<reference evidence="1 3" key="1">
    <citation type="submission" date="2014-03" db="EMBL/GenBank/DDBJ databases">
        <title>Complete genome sequence of the Radio-Resistant Rubrobacter radiotolerans RSPS-4.</title>
        <authorList>
            <person name="Egas C.C."/>
            <person name="Barroso C.C."/>
            <person name="Froufe H.J.C."/>
            <person name="Pacheco J.J."/>
            <person name="Albuquerque L.L."/>
            <person name="da Costa M.M.S."/>
        </authorList>
    </citation>
    <scope>NUCLEOTIDE SEQUENCE [LARGE SCALE GENOMIC DNA]</scope>
    <source>
        <strain evidence="1 3">RSPS-4</strain>
    </source>
</reference>
<dbReference type="STRING" id="42256.RradSPS_0840"/>
<evidence type="ECO:0000313" key="1">
    <source>
        <dbReference type="EMBL" id="AHY46123.1"/>
    </source>
</evidence>
<reference evidence="2" key="2">
    <citation type="submission" date="2023-11" db="EMBL/GenBank/DDBJ databases">
        <title>MicrobeMod: A computational toolkit for identifying prokaryotic methylation and restriction-modification with nanopore sequencing.</title>
        <authorList>
            <person name="Crits-Christoph A."/>
            <person name="Kang S.C."/>
            <person name="Lee H."/>
            <person name="Ostrov N."/>
        </authorList>
    </citation>
    <scope>NUCLEOTIDE SEQUENCE</scope>
    <source>
        <strain evidence="2">ATCC 51242</strain>
    </source>
</reference>
<dbReference type="OrthoDB" id="5144393at2"/>
<sequence>MGIVPGSFDVTGSEALAAPGPLRCETIAVHRLVRGEDGRIRGRESEVSLDGYSRFKHGDERWARRFGHEVADMLLSRKSALFRSGTMRSERVLLASFPYKYVPTAAANMVDHTLARINHVLTGSGRPAAGLLHVFKYPWQASIEHYFPTMSEKERRLMLGNVRLSVDRSRLEGAHLVVIDDVRVTGATQDMLLTFLSEVPGLASLTVAFLCDVAPEVARENPAVEFEINHHEVTTLEHVEAIAKSGEFRWNVRVAKFVLEERDEAAFDAFVLTLGDRHLEELYRSATLNEYHFEEKYRRKMGVLAAEMERRELV</sequence>
<dbReference type="RefSeq" id="WP_038680920.1">
    <property type="nucleotide sequence ID" value="NZ_CP007514.1"/>
</dbReference>
<keyword evidence="2" id="KW-0328">Glycosyltransferase</keyword>
<evidence type="ECO:0000313" key="2">
    <source>
        <dbReference type="EMBL" id="MDX5893533.1"/>
    </source>
</evidence>
<protein>
    <submittedName>
        <fullName evidence="2">Phosphoribosyltransferase family protein</fullName>
    </submittedName>
</protein>
<dbReference type="AlphaFoldDB" id="A0A023X1D7"/>
<dbReference type="eggNOG" id="COG1040">
    <property type="taxonomic scope" value="Bacteria"/>
</dbReference>
<dbReference type="KEGG" id="rrd:RradSPS_0840"/>
<name>A0A023X1D7_RUBRA</name>
<keyword evidence="2" id="KW-0808">Transferase</keyword>
<evidence type="ECO:0000313" key="3">
    <source>
        <dbReference type="Proteomes" id="UP000025229"/>
    </source>
</evidence>
<proteinExistence type="predicted"/>
<dbReference type="GO" id="GO:0016757">
    <property type="term" value="F:glycosyltransferase activity"/>
    <property type="evidence" value="ECO:0007669"/>
    <property type="project" value="UniProtKB-KW"/>
</dbReference>
<dbReference type="Proteomes" id="UP001281130">
    <property type="component" value="Unassembled WGS sequence"/>
</dbReference>
<dbReference type="InterPro" id="IPR028944">
    <property type="entry name" value="PRTase_ComF-like"/>
</dbReference>
<dbReference type="Gene3D" id="3.40.50.2020">
    <property type="match status" value="1"/>
</dbReference>
<dbReference type="Proteomes" id="UP000025229">
    <property type="component" value="Chromosome"/>
</dbReference>
<gene>
    <name evidence="1" type="ORF">RradSPS_0840</name>
    <name evidence="2" type="ORF">SIL72_05760</name>
</gene>
<keyword evidence="3" id="KW-1185">Reference proteome</keyword>
<dbReference type="SUPFAM" id="SSF53271">
    <property type="entry name" value="PRTase-like"/>
    <property type="match status" value="1"/>
</dbReference>
<dbReference type="Pfam" id="PF15610">
    <property type="entry name" value="PRTase_3"/>
    <property type="match status" value="1"/>
</dbReference>
<dbReference type="InterPro" id="IPR029057">
    <property type="entry name" value="PRTase-like"/>
</dbReference>
<dbReference type="EMBL" id="JAWXXX010000001">
    <property type="protein sequence ID" value="MDX5893533.1"/>
    <property type="molecule type" value="Genomic_DNA"/>
</dbReference>
<dbReference type="HOGENOM" id="CLU_885316_0_0_11"/>